<gene>
    <name evidence="1" type="ORF">AAFF_G00229410</name>
</gene>
<dbReference type="AlphaFoldDB" id="A0AAD7SVN9"/>
<accession>A0AAD7SVN9</accession>
<dbReference type="EMBL" id="JAINUG010000030">
    <property type="protein sequence ID" value="KAJ8409540.1"/>
    <property type="molecule type" value="Genomic_DNA"/>
</dbReference>
<comment type="caution">
    <text evidence="1">The sequence shown here is derived from an EMBL/GenBank/DDBJ whole genome shotgun (WGS) entry which is preliminary data.</text>
</comment>
<keyword evidence="2" id="KW-1185">Reference proteome</keyword>
<sequence length="188" mass="20733">MTGGRNMGVVFGRVFGQVFGWLLLRACALLVDVVALTRRWTAPEVLEEPVNDGGCSEEGDLGPEEFPDALEWGDPVQEQAHDTTEEYFDTHSWQSDTFSDLSPDSEDCPAAMLATGGPCTGWSRPTGRTLRPTSGSSVSVCQRCARRPPIGPQSRWRMTCFLLVHLQHVRDVPVAHRSRLILLGPIRS</sequence>
<reference evidence="1" key="1">
    <citation type="journal article" date="2023" name="Science">
        <title>Genome structures resolve the early diversification of teleost fishes.</title>
        <authorList>
            <person name="Parey E."/>
            <person name="Louis A."/>
            <person name="Montfort J."/>
            <person name="Bouchez O."/>
            <person name="Roques C."/>
            <person name="Iampietro C."/>
            <person name="Lluch J."/>
            <person name="Castinel A."/>
            <person name="Donnadieu C."/>
            <person name="Desvignes T."/>
            <person name="Floi Bucao C."/>
            <person name="Jouanno E."/>
            <person name="Wen M."/>
            <person name="Mejri S."/>
            <person name="Dirks R."/>
            <person name="Jansen H."/>
            <person name="Henkel C."/>
            <person name="Chen W.J."/>
            <person name="Zahm M."/>
            <person name="Cabau C."/>
            <person name="Klopp C."/>
            <person name="Thompson A.W."/>
            <person name="Robinson-Rechavi M."/>
            <person name="Braasch I."/>
            <person name="Lecointre G."/>
            <person name="Bobe J."/>
            <person name="Postlethwait J.H."/>
            <person name="Berthelot C."/>
            <person name="Roest Crollius H."/>
            <person name="Guiguen Y."/>
        </authorList>
    </citation>
    <scope>NUCLEOTIDE SEQUENCE</scope>
    <source>
        <strain evidence="1">NC1722</strain>
    </source>
</reference>
<evidence type="ECO:0000313" key="1">
    <source>
        <dbReference type="EMBL" id="KAJ8409540.1"/>
    </source>
</evidence>
<protein>
    <submittedName>
        <fullName evidence="1">Uncharacterized protein</fullName>
    </submittedName>
</protein>
<evidence type="ECO:0000313" key="2">
    <source>
        <dbReference type="Proteomes" id="UP001221898"/>
    </source>
</evidence>
<proteinExistence type="predicted"/>
<name>A0AAD7SVN9_9TELE</name>
<organism evidence="1 2">
    <name type="scientific">Aldrovandia affinis</name>
    <dbReference type="NCBI Taxonomy" id="143900"/>
    <lineage>
        <taxon>Eukaryota</taxon>
        <taxon>Metazoa</taxon>
        <taxon>Chordata</taxon>
        <taxon>Craniata</taxon>
        <taxon>Vertebrata</taxon>
        <taxon>Euteleostomi</taxon>
        <taxon>Actinopterygii</taxon>
        <taxon>Neopterygii</taxon>
        <taxon>Teleostei</taxon>
        <taxon>Notacanthiformes</taxon>
        <taxon>Halosauridae</taxon>
        <taxon>Aldrovandia</taxon>
    </lineage>
</organism>
<dbReference type="Proteomes" id="UP001221898">
    <property type="component" value="Unassembled WGS sequence"/>
</dbReference>